<dbReference type="InterPro" id="IPR001845">
    <property type="entry name" value="HTH_ArsR_DNA-bd_dom"/>
</dbReference>
<dbReference type="PANTHER" id="PTHR33154:SF18">
    <property type="entry name" value="ARSENICAL RESISTANCE OPERON REPRESSOR"/>
    <property type="match status" value="1"/>
</dbReference>
<dbReference type="Proteomes" id="UP000182126">
    <property type="component" value="Chromosome I"/>
</dbReference>
<dbReference type="SUPFAM" id="SSF46785">
    <property type="entry name" value="Winged helix' DNA-binding domain"/>
    <property type="match status" value="1"/>
</dbReference>
<dbReference type="InterPro" id="IPR051081">
    <property type="entry name" value="HTH_MetalResp_TranReg"/>
</dbReference>
<sequence length="131" mass="13794">MKTVAYLSKIVNTCQTSRVSLPTTIESTSCCVPPITPSMTVADAERVARLFKALGDPTRVRLLSLIAAGAGGEACICDLTEPVGLSQGTVSHHMKLLADAGLVTREQRGKWAYFALNGDAMDAAADSLRAV</sequence>
<dbReference type="PRINTS" id="PR00778">
    <property type="entry name" value="HTHARSR"/>
</dbReference>
<reference evidence="5 6" key="1">
    <citation type="submission" date="2016-10" db="EMBL/GenBank/DDBJ databases">
        <authorList>
            <person name="de Groot N.N."/>
        </authorList>
    </citation>
    <scope>NUCLEOTIDE SEQUENCE [LARGE SCALE GENOMIC DNA]</scope>
    <source>
        <strain evidence="5 6">DSM 15019</strain>
    </source>
</reference>
<dbReference type="GeneID" id="36300173"/>
<accession>A0A1H1TSY4</accession>
<dbReference type="GO" id="GO:0003677">
    <property type="term" value="F:DNA binding"/>
    <property type="evidence" value="ECO:0007669"/>
    <property type="project" value="UniProtKB-KW"/>
</dbReference>
<dbReference type="NCBIfam" id="NF033788">
    <property type="entry name" value="HTH_metalloreg"/>
    <property type="match status" value="1"/>
</dbReference>
<evidence type="ECO:0000256" key="1">
    <source>
        <dbReference type="ARBA" id="ARBA00023015"/>
    </source>
</evidence>
<dbReference type="PANTHER" id="PTHR33154">
    <property type="entry name" value="TRANSCRIPTIONAL REGULATOR, ARSR FAMILY"/>
    <property type="match status" value="1"/>
</dbReference>
<dbReference type="InterPro" id="IPR036388">
    <property type="entry name" value="WH-like_DNA-bd_sf"/>
</dbReference>
<dbReference type="InterPro" id="IPR011991">
    <property type="entry name" value="ArsR-like_HTH"/>
</dbReference>
<keyword evidence="2" id="KW-0238">DNA-binding</keyword>
<evidence type="ECO:0000256" key="3">
    <source>
        <dbReference type="ARBA" id="ARBA00023163"/>
    </source>
</evidence>
<dbReference type="CDD" id="cd00090">
    <property type="entry name" value="HTH_ARSR"/>
    <property type="match status" value="1"/>
</dbReference>
<dbReference type="InterPro" id="IPR018334">
    <property type="entry name" value="ArsR_HTH"/>
</dbReference>
<name>A0A1H1TSY4_9MICO</name>
<dbReference type="AlphaFoldDB" id="A0A1H1TSY4"/>
<evidence type="ECO:0000313" key="6">
    <source>
        <dbReference type="Proteomes" id="UP000182126"/>
    </source>
</evidence>
<evidence type="ECO:0000256" key="2">
    <source>
        <dbReference type="ARBA" id="ARBA00023125"/>
    </source>
</evidence>
<dbReference type="InterPro" id="IPR036390">
    <property type="entry name" value="WH_DNA-bd_sf"/>
</dbReference>
<dbReference type="PROSITE" id="PS00846">
    <property type="entry name" value="HTH_ARSR_1"/>
    <property type="match status" value="1"/>
</dbReference>
<dbReference type="PROSITE" id="PS50987">
    <property type="entry name" value="HTH_ARSR_2"/>
    <property type="match status" value="1"/>
</dbReference>
<dbReference type="EMBL" id="LT629770">
    <property type="protein sequence ID" value="SDS63036.1"/>
    <property type="molecule type" value="Genomic_DNA"/>
</dbReference>
<gene>
    <name evidence="5" type="ORF">SAMN04489809_2293</name>
</gene>
<dbReference type="SMART" id="SM00418">
    <property type="entry name" value="HTH_ARSR"/>
    <property type="match status" value="1"/>
</dbReference>
<keyword evidence="1" id="KW-0805">Transcription regulation</keyword>
<dbReference type="eggNOG" id="COG0640">
    <property type="taxonomic scope" value="Bacteria"/>
</dbReference>
<dbReference type="Pfam" id="PF01022">
    <property type="entry name" value="HTH_5"/>
    <property type="match status" value="1"/>
</dbReference>
<keyword evidence="3" id="KW-0804">Transcription</keyword>
<dbReference type="GO" id="GO:0003700">
    <property type="term" value="F:DNA-binding transcription factor activity"/>
    <property type="evidence" value="ECO:0007669"/>
    <property type="project" value="InterPro"/>
</dbReference>
<evidence type="ECO:0000259" key="4">
    <source>
        <dbReference type="PROSITE" id="PS50987"/>
    </source>
</evidence>
<dbReference type="RefSeq" id="WP_174521422.1">
    <property type="nucleotide sequence ID" value="NZ_LT629770.1"/>
</dbReference>
<protein>
    <submittedName>
        <fullName evidence="5">Transcriptional regulator, ArsR family</fullName>
    </submittedName>
</protein>
<organism evidence="5 6">
    <name type="scientific">Microbacterium paraoxydans</name>
    <dbReference type="NCBI Taxonomy" id="199592"/>
    <lineage>
        <taxon>Bacteria</taxon>
        <taxon>Bacillati</taxon>
        <taxon>Actinomycetota</taxon>
        <taxon>Actinomycetes</taxon>
        <taxon>Micrococcales</taxon>
        <taxon>Microbacteriaceae</taxon>
        <taxon>Microbacterium</taxon>
    </lineage>
</organism>
<feature type="domain" description="HTH arsR-type" evidence="4">
    <location>
        <begin position="39"/>
        <end position="131"/>
    </location>
</feature>
<proteinExistence type="predicted"/>
<dbReference type="Gene3D" id="1.10.10.10">
    <property type="entry name" value="Winged helix-like DNA-binding domain superfamily/Winged helix DNA-binding domain"/>
    <property type="match status" value="1"/>
</dbReference>
<evidence type="ECO:0000313" key="5">
    <source>
        <dbReference type="EMBL" id="SDS63036.1"/>
    </source>
</evidence>